<reference evidence="2" key="2">
    <citation type="submission" date="2021-04" db="EMBL/GenBank/DDBJ databases">
        <authorList>
            <person name="Liu J."/>
        </authorList>
    </citation>
    <scope>NUCLEOTIDE SEQUENCE</scope>
    <source>
        <strain evidence="2">BAD-6</strain>
    </source>
</reference>
<organism evidence="2 3">
    <name type="scientific">Sinanaerobacter chloroacetimidivorans</name>
    <dbReference type="NCBI Taxonomy" id="2818044"/>
    <lineage>
        <taxon>Bacteria</taxon>
        <taxon>Bacillati</taxon>
        <taxon>Bacillota</taxon>
        <taxon>Clostridia</taxon>
        <taxon>Peptostreptococcales</taxon>
        <taxon>Anaerovoracaceae</taxon>
        <taxon>Sinanaerobacter</taxon>
    </lineage>
</organism>
<dbReference type="RefSeq" id="WP_227017662.1">
    <property type="nucleotide sequence ID" value="NZ_JAGSND010000003.1"/>
</dbReference>
<accession>A0A8J8B1A5</accession>
<dbReference type="EMBL" id="JAGSND010000003">
    <property type="protein sequence ID" value="MBR0597532.1"/>
    <property type="molecule type" value="Genomic_DNA"/>
</dbReference>
<dbReference type="Proteomes" id="UP000675664">
    <property type="component" value="Unassembled WGS sequence"/>
</dbReference>
<evidence type="ECO:0000313" key="3">
    <source>
        <dbReference type="Proteomes" id="UP000675664"/>
    </source>
</evidence>
<evidence type="ECO:0000313" key="2">
    <source>
        <dbReference type="EMBL" id="MBR0597532.1"/>
    </source>
</evidence>
<reference evidence="2" key="1">
    <citation type="submission" date="2021-04" db="EMBL/GenBank/DDBJ databases">
        <title>Sinoanaerobacter chloroacetimidivorans sp. nov., an obligate anaerobic bacterium isolated from anaerobic sludge.</title>
        <authorList>
            <person name="Bao Y."/>
        </authorList>
    </citation>
    <scope>NUCLEOTIDE SEQUENCE</scope>
    <source>
        <strain evidence="2">BAD-6</strain>
    </source>
</reference>
<dbReference type="Gene3D" id="1.10.287.1700">
    <property type="match status" value="1"/>
</dbReference>
<keyword evidence="2" id="KW-0969">Cilium</keyword>
<name>A0A8J8B1A5_9FIRM</name>
<keyword evidence="3" id="KW-1185">Reference proteome</keyword>
<feature type="coiled-coil region" evidence="1">
    <location>
        <begin position="74"/>
        <end position="108"/>
    </location>
</feature>
<dbReference type="AlphaFoldDB" id="A0A8J8B1A5"/>
<evidence type="ECO:0000256" key="1">
    <source>
        <dbReference type="SAM" id="Coils"/>
    </source>
</evidence>
<sequence>MKKFQFHLEKLLSYKGQMLDSEMMTLAVLNEEMKVSQEKLLALQADLDCCCRELEDKMLQKTTPAACQLHVRYKEHLKLQIKQMEKEIAKLSLRIDNQIDTIKNLKLETKSLETIKSSRYDEYKKEDLKAAELQVEEFVSTAKMMIRSF</sequence>
<protein>
    <submittedName>
        <fullName evidence="2">Flagellar FliJ family protein</fullName>
    </submittedName>
</protein>
<keyword evidence="2" id="KW-0966">Cell projection</keyword>
<comment type="caution">
    <text evidence="2">The sequence shown here is derived from an EMBL/GenBank/DDBJ whole genome shotgun (WGS) entry which is preliminary data.</text>
</comment>
<gene>
    <name evidence="2" type="ORF">KCX82_06595</name>
</gene>
<dbReference type="InterPro" id="IPR053716">
    <property type="entry name" value="Flag_assembly_chemotaxis_eff"/>
</dbReference>
<keyword evidence="1" id="KW-0175">Coiled coil</keyword>
<proteinExistence type="predicted"/>
<keyword evidence="2" id="KW-0282">Flagellum</keyword>